<gene>
    <name evidence="1" type="ORF">KIH39_21265</name>
</gene>
<sequence>MNFFAIFTKKDVTPSTSLFYKLDKITDKYSPILEINHLTCSLCIKYDENKAIELLSARKLSVLPKMDHFVTFDGWRLFSEKFRNIVESVAPRLVTWYPISTKRSAIYYGSIHFLAKCSEGNTLECSNKCDLCGRYESVLEGNVPLKLENIPDIVGLPFEDRFCSSPRWLVSDRIKAKLEAAGITNIDFHRYYRDSRVYSM</sequence>
<evidence type="ECO:0000313" key="1">
    <source>
        <dbReference type="EMBL" id="QVL31351.1"/>
    </source>
</evidence>
<name>A0A8E6B435_9BACT</name>
<keyword evidence="2" id="KW-1185">Reference proteome</keyword>
<dbReference type="EMBL" id="CP074694">
    <property type="protein sequence ID" value="QVL31351.1"/>
    <property type="molecule type" value="Genomic_DNA"/>
</dbReference>
<dbReference type="AlphaFoldDB" id="A0A8E6B435"/>
<accession>A0A8E6B435</accession>
<protein>
    <submittedName>
        <fullName evidence="1">Uncharacterized protein</fullName>
    </submittedName>
</protein>
<proteinExistence type="predicted"/>
<evidence type="ECO:0000313" key="2">
    <source>
        <dbReference type="Proteomes" id="UP000676194"/>
    </source>
</evidence>
<organism evidence="1 2">
    <name type="scientific">Telmatocola sphagniphila</name>
    <dbReference type="NCBI Taxonomy" id="1123043"/>
    <lineage>
        <taxon>Bacteria</taxon>
        <taxon>Pseudomonadati</taxon>
        <taxon>Planctomycetota</taxon>
        <taxon>Planctomycetia</taxon>
        <taxon>Gemmatales</taxon>
        <taxon>Gemmataceae</taxon>
    </lineage>
</organism>
<dbReference type="RefSeq" id="WP_213495232.1">
    <property type="nucleotide sequence ID" value="NZ_CP074694.1"/>
</dbReference>
<dbReference type="Proteomes" id="UP000676194">
    <property type="component" value="Chromosome"/>
</dbReference>
<reference evidence="1" key="1">
    <citation type="submission" date="2021-05" db="EMBL/GenBank/DDBJ databases">
        <title>Complete genome sequence of the cellulolytic planctomycete Telmatocola sphagniphila SP2T and characterization of the first cellulase from planctomycetes.</title>
        <authorList>
            <person name="Rakitin A.L."/>
            <person name="Beletsky A.V."/>
            <person name="Naumoff D.G."/>
            <person name="Kulichevskaya I.S."/>
            <person name="Mardanov A.V."/>
            <person name="Ravin N.V."/>
            <person name="Dedysh S.N."/>
        </authorList>
    </citation>
    <scope>NUCLEOTIDE SEQUENCE</scope>
    <source>
        <strain evidence="1">SP2T</strain>
    </source>
</reference>
<dbReference type="KEGG" id="tsph:KIH39_21265"/>